<comment type="subcellular location">
    <subcellularLocation>
        <location evidence="1">Membrane</location>
        <topology evidence="1">Multi-pass membrane protein</topology>
    </subcellularLocation>
</comment>
<evidence type="ECO:0000256" key="4">
    <source>
        <dbReference type="ARBA" id="ARBA00022692"/>
    </source>
</evidence>
<dbReference type="CDD" id="cd17316">
    <property type="entry name" value="MFS_SV2_like"/>
    <property type="match status" value="1"/>
</dbReference>
<dbReference type="GO" id="GO:0022857">
    <property type="term" value="F:transmembrane transporter activity"/>
    <property type="evidence" value="ECO:0007669"/>
    <property type="project" value="InterPro"/>
</dbReference>
<feature type="transmembrane region" description="Helical" evidence="8">
    <location>
        <begin position="175"/>
        <end position="193"/>
    </location>
</feature>
<dbReference type="InterPro" id="IPR020846">
    <property type="entry name" value="MFS_dom"/>
</dbReference>
<dbReference type="Pfam" id="PF00083">
    <property type="entry name" value="Sugar_tr"/>
    <property type="match status" value="1"/>
</dbReference>
<feature type="transmembrane region" description="Helical" evidence="8">
    <location>
        <begin position="229"/>
        <end position="252"/>
    </location>
</feature>
<dbReference type="Proteomes" id="UP000027361">
    <property type="component" value="Unassembled WGS sequence"/>
</dbReference>
<dbReference type="InParanoid" id="A0A066VQQ3"/>
<dbReference type="PANTHER" id="PTHR23511:SF5">
    <property type="entry name" value="MAJOR FACILITATOR-TYPE TRANSPORTER HXNZ-RELATED"/>
    <property type="match status" value="1"/>
</dbReference>
<evidence type="ECO:0000256" key="1">
    <source>
        <dbReference type="ARBA" id="ARBA00004141"/>
    </source>
</evidence>
<keyword evidence="5 8" id="KW-1133">Transmembrane helix</keyword>
<dbReference type="RefSeq" id="XP_013242108.1">
    <property type="nucleotide sequence ID" value="XM_013386654.1"/>
</dbReference>
<reference evidence="10 11" key="1">
    <citation type="submission" date="2014-05" db="EMBL/GenBank/DDBJ databases">
        <title>Draft genome sequence of a rare smut relative, Tilletiaria anomala UBC 951.</title>
        <authorList>
            <consortium name="DOE Joint Genome Institute"/>
            <person name="Toome M."/>
            <person name="Kuo A."/>
            <person name="Henrissat B."/>
            <person name="Lipzen A."/>
            <person name="Tritt A."/>
            <person name="Yoshinaga Y."/>
            <person name="Zane M."/>
            <person name="Barry K."/>
            <person name="Grigoriev I.V."/>
            <person name="Spatafora J.W."/>
            <person name="Aimea M.C."/>
        </authorList>
    </citation>
    <scope>NUCLEOTIDE SEQUENCE [LARGE SCALE GENOMIC DNA]</scope>
    <source>
        <strain evidence="10 11">UBC 951</strain>
    </source>
</reference>
<accession>A0A066VQQ3</accession>
<comment type="similarity">
    <text evidence="2">Belongs to the major facilitator superfamily.</text>
</comment>
<feature type="region of interest" description="Disordered" evidence="7">
    <location>
        <begin position="1"/>
        <end position="59"/>
    </location>
</feature>
<dbReference type="GO" id="GO:0016020">
    <property type="term" value="C:membrane"/>
    <property type="evidence" value="ECO:0007669"/>
    <property type="project" value="UniProtKB-SubCell"/>
</dbReference>
<evidence type="ECO:0000256" key="8">
    <source>
        <dbReference type="SAM" id="Phobius"/>
    </source>
</evidence>
<feature type="transmembrane region" description="Helical" evidence="8">
    <location>
        <begin position="452"/>
        <end position="470"/>
    </location>
</feature>
<feature type="compositionally biased region" description="Basic and acidic residues" evidence="7">
    <location>
        <begin position="14"/>
        <end position="41"/>
    </location>
</feature>
<proteinExistence type="inferred from homology"/>
<feature type="domain" description="Major facilitator superfamily (MFS) profile" evidence="9">
    <location>
        <begin position="108"/>
        <end position="591"/>
    </location>
</feature>
<evidence type="ECO:0000256" key="5">
    <source>
        <dbReference type="ARBA" id="ARBA00022989"/>
    </source>
</evidence>
<dbReference type="InterPro" id="IPR005828">
    <property type="entry name" value="MFS_sugar_transport-like"/>
</dbReference>
<evidence type="ECO:0000256" key="3">
    <source>
        <dbReference type="ARBA" id="ARBA00022448"/>
    </source>
</evidence>
<organism evidence="10 11">
    <name type="scientific">Tilletiaria anomala (strain ATCC 24038 / CBS 436.72 / UBC 951)</name>
    <dbReference type="NCBI Taxonomy" id="1037660"/>
    <lineage>
        <taxon>Eukaryota</taxon>
        <taxon>Fungi</taxon>
        <taxon>Dikarya</taxon>
        <taxon>Basidiomycota</taxon>
        <taxon>Ustilaginomycotina</taxon>
        <taxon>Exobasidiomycetes</taxon>
        <taxon>Georgefischeriales</taxon>
        <taxon>Tilletiariaceae</taxon>
        <taxon>Tilletiaria</taxon>
    </lineage>
</organism>
<feature type="transmembrane region" description="Helical" evidence="8">
    <location>
        <begin position="505"/>
        <end position="525"/>
    </location>
</feature>
<evidence type="ECO:0000256" key="6">
    <source>
        <dbReference type="ARBA" id="ARBA00023136"/>
    </source>
</evidence>
<evidence type="ECO:0000256" key="2">
    <source>
        <dbReference type="ARBA" id="ARBA00008335"/>
    </source>
</evidence>
<dbReference type="GeneID" id="25267255"/>
<feature type="transmembrane region" description="Helical" evidence="8">
    <location>
        <begin position="106"/>
        <end position="130"/>
    </location>
</feature>
<feature type="transmembrane region" description="Helical" evidence="8">
    <location>
        <begin position="545"/>
        <end position="562"/>
    </location>
</feature>
<evidence type="ECO:0000256" key="7">
    <source>
        <dbReference type="SAM" id="MobiDB-lite"/>
    </source>
</evidence>
<comment type="caution">
    <text evidence="10">The sequence shown here is derived from an EMBL/GenBank/DDBJ whole genome shotgun (WGS) entry which is preliminary data.</text>
</comment>
<keyword evidence="11" id="KW-1185">Reference proteome</keyword>
<gene>
    <name evidence="10" type="ORF">K437DRAFT_295316</name>
</gene>
<evidence type="ECO:0000313" key="11">
    <source>
        <dbReference type="Proteomes" id="UP000027361"/>
    </source>
</evidence>
<dbReference type="OMA" id="FCFTASK"/>
<dbReference type="AlphaFoldDB" id="A0A066VQQ3"/>
<dbReference type="PANTHER" id="PTHR23511">
    <property type="entry name" value="SYNAPTIC VESICLE GLYCOPROTEIN 2"/>
    <property type="match status" value="1"/>
</dbReference>
<dbReference type="PROSITE" id="PS50850">
    <property type="entry name" value="MFS"/>
    <property type="match status" value="1"/>
</dbReference>
<evidence type="ECO:0000313" key="10">
    <source>
        <dbReference type="EMBL" id="KDN42608.1"/>
    </source>
</evidence>
<dbReference type="InterPro" id="IPR036259">
    <property type="entry name" value="MFS_trans_sf"/>
</dbReference>
<dbReference type="HOGENOM" id="CLU_001265_52_2_1"/>
<dbReference type="Gene3D" id="1.20.1250.20">
    <property type="entry name" value="MFS general substrate transporter like domains"/>
    <property type="match status" value="1"/>
</dbReference>
<keyword evidence="6 8" id="KW-0472">Membrane</keyword>
<evidence type="ECO:0000259" key="9">
    <source>
        <dbReference type="PROSITE" id="PS50850"/>
    </source>
</evidence>
<feature type="transmembrane region" description="Helical" evidence="8">
    <location>
        <begin position="291"/>
        <end position="310"/>
    </location>
</feature>
<dbReference type="EMBL" id="JMSN01000068">
    <property type="protein sequence ID" value="KDN42608.1"/>
    <property type="molecule type" value="Genomic_DNA"/>
</dbReference>
<keyword evidence="4 8" id="KW-0812">Transmembrane</keyword>
<feature type="transmembrane region" description="Helical" evidence="8">
    <location>
        <begin position="482"/>
        <end position="499"/>
    </location>
</feature>
<feature type="transmembrane region" description="Helical" evidence="8">
    <location>
        <begin position="404"/>
        <end position="425"/>
    </location>
</feature>
<keyword evidence="3" id="KW-0813">Transport</keyword>
<feature type="transmembrane region" description="Helical" evidence="8">
    <location>
        <begin position="142"/>
        <end position="163"/>
    </location>
</feature>
<sequence>MSVTKAPEATAIAREAKVHSSSEKHSANAGSDNHKDVEKHPSGHSFAEGIPSADDRPEANATDSVYSRKVYLVNRVMNENSSSSACEGMLTSARSLLQIGMGRFQWALFCLSGLGWLLDNLWLQAVAIILPQIQNEFGIEHPQFMTLSLYIGLIIGASLWGVLADVIGRRPSFNVTLFLAGVFGVVGGAAPSFVGLGGILAALGIGLGGNLPVDGMLFLEFIPGANQYLLTLLSVYWSLGQLIASLLAWVLIANFSCAEDATNVPSRIETLASQGIIARACLKADNMGWRYAFFTFGGLTLVCFILRFFVFNLPESPKYLIAKGRDSAAVKVLKDVAARNGVTLTDEDISVDILKTAAGEKVEEADLAEEKDESVLKTMLRGVSMKMFTPELSHVRPLFSGCKLAYNTSIIILLWGMIGLAYPLYNAFLPIYLSRAVGDAPAPTTNETYKNYAIISVCGVPGSIIAAWLVELPRSGRRGAMSLGTVLTGVFLFAFTAARTSAQNLAFNCVTALTQNIMYGVLYGYTPEVFPAPHRGTGDGIAASFNRICGLMAPIIAIYGSANNPNVPVYVSAALFVLAGLLMVTLQIESQGKTAL</sequence>
<feature type="transmembrane region" description="Helical" evidence="8">
    <location>
        <begin position="568"/>
        <end position="586"/>
    </location>
</feature>
<name>A0A066VQQ3_TILAU</name>
<protein>
    <submittedName>
        <fullName evidence="10">MFS general substrate transporter</fullName>
    </submittedName>
</protein>
<dbReference type="FunFam" id="1.20.1250.20:FF:000171">
    <property type="entry name" value="MFS general substrate transporter"/>
    <property type="match status" value="1"/>
</dbReference>
<dbReference type="OrthoDB" id="3936150at2759"/>
<dbReference type="SUPFAM" id="SSF103473">
    <property type="entry name" value="MFS general substrate transporter"/>
    <property type="match status" value="1"/>
</dbReference>
<dbReference type="FunCoup" id="A0A066VQQ3">
    <property type="interactions" value="102"/>
</dbReference>